<accession>Q1YK27</accession>
<dbReference type="RefSeq" id="WP_009208686.1">
    <property type="nucleotide sequence ID" value="NZ_BBWP01000048.1"/>
</dbReference>
<dbReference type="InterPro" id="IPR011990">
    <property type="entry name" value="TPR-like_helical_dom_sf"/>
</dbReference>
<sequence length="253" mass="27481">MRGVFHCLTLGVCFLAPGLVPALAQDGAPPSLIEPDRPPQAAPLPGPDDSPSPPMVIPPPDEGLTDSPDAFGSAPMAEDEAAGEPEPQVADETPEQELDRLFAELHKQADERAARRIAGRIERHWRRSGSATIDLLMQRAALAMTREDNAAALDLLDQALVIAPHYPEAWNRRATLNFSMNRLGKSLVDIEQTLLREPRHWGALMGLAMILEQTGRKEKALETYLRVLAVYPALDSAQDAAGRLSEELLGPAI</sequence>
<name>Q1YK27_AURMS</name>
<dbReference type="SMART" id="SM00028">
    <property type="entry name" value="TPR"/>
    <property type="match status" value="3"/>
</dbReference>
<evidence type="ECO:0000313" key="4">
    <source>
        <dbReference type="Proteomes" id="UP000000321"/>
    </source>
</evidence>
<feature type="compositionally biased region" description="Pro residues" evidence="1">
    <location>
        <begin position="38"/>
        <end position="61"/>
    </location>
</feature>
<dbReference type="AlphaFoldDB" id="Q1YK27"/>
<dbReference type="SUPFAM" id="SSF48452">
    <property type="entry name" value="TPR-like"/>
    <property type="match status" value="1"/>
</dbReference>
<evidence type="ECO:0000313" key="3">
    <source>
        <dbReference type="EMBL" id="EAS50696.1"/>
    </source>
</evidence>
<dbReference type="InterPro" id="IPR019734">
    <property type="entry name" value="TPR_rpt"/>
</dbReference>
<feature type="region of interest" description="Disordered" evidence="1">
    <location>
        <begin position="27"/>
        <end position="94"/>
    </location>
</feature>
<keyword evidence="4" id="KW-1185">Reference proteome</keyword>
<organism evidence="3 4">
    <name type="scientific">Aurantimonas manganoxydans (strain ATCC BAA-1229 / DSM 21871 / SI85-9A1)</name>
    <dbReference type="NCBI Taxonomy" id="287752"/>
    <lineage>
        <taxon>Bacteria</taxon>
        <taxon>Pseudomonadati</taxon>
        <taxon>Pseudomonadota</taxon>
        <taxon>Alphaproteobacteria</taxon>
        <taxon>Hyphomicrobiales</taxon>
        <taxon>Aurantimonadaceae</taxon>
        <taxon>Aurantimonas</taxon>
    </lineage>
</organism>
<dbReference type="OrthoDB" id="9815010at2"/>
<reference evidence="3 4" key="1">
    <citation type="journal article" date="2008" name="Appl. Environ. Microbiol.">
        <title>Genomic insights into Mn(II) oxidation by the marine alphaproteobacterium Aurantimonas sp. strain SI85-9A1.</title>
        <authorList>
            <person name="Dick G.J."/>
            <person name="Podell S."/>
            <person name="Johnson H.A."/>
            <person name="Rivera-Espinoza Y."/>
            <person name="Bernier-Latmani R."/>
            <person name="McCarthy J.K."/>
            <person name="Torpey J.W."/>
            <person name="Clement B.G."/>
            <person name="Gaasterland T."/>
            <person name="Tebo B.M."/>
        </authorList>
    </citation>
    <scope>NUCLEOTIDE SEQUENCE [LARGE SCALE GENOMIC DNA]</scope>
    <source>
        <strain evidence="3 4">SI85-9A1</strain>
    </source>
</reference>
<feature type="chain" id="PRO_5004197582" evidence="2">
    <location>
        <begin position="25"/>
        <end position="253"/>
    </location>
</feature>
<dbReference type="HOGENOM" id="CLU_079829_0_0_5"/>
<protein>
    <submittedName>
        <fullName evidence="3">Uncharacterized protein</fullName>
    </submittedName>
</protein>
<keyword evidence="2" id="KW-0732">Signal</keyword>
<evidence type="ECO:0000256" key="2">
    <source>
        <dbReference type="SAM" id="SignalP"/>
    </source>
</evidence>
<proteinExistence type="predicted"/>
<dbReference type="EMBL" id="AAPJ01000002">
    <property type="protein sequence ID" value="EAS50696.1"/>
    <property type="molecule type" value="Genomic_DNA"/>
</dbReference>
<gene>
    <name evidence="3" type="ORF">SI859A1_00819</name>
</gene>
<dbReference type="Gene3D" id="1.25.40.10">
    <property type="entry name" value="Tetratricopeptide repeat domain"/>
    <property type="match status" value="1"/>
</dbReference>
<evidence type="ECO:0000256" key="1">
    <source>
        <dbReference type="SAM" id="MobiDB-lite"/>
    </source>
</evidence>
<dbReference type="Proteomes" id="UP000000321">
    <property type="component" value="Unassembled WGS sequence"/>
</dbReference>
<dbReference type="BioCyc" id="AURANTIMONAS:SI859A1_00819-MONOMER"/>
<comment type="caution">
    <text evidence="3">The sequence shown here is derived from an EMBL/GenBank/DDBJ whole genome shotgun (WGS) entry which is preliminary data.</text>
</comment>
<feature type="signal peptide" evidence="2">
    <location>
        <begin position="1"/>
        <end position="24"/>
    </location>
</feature>